<comment type="caution">
    <text evidence="2">The sequence shown here is derived from an EMBL/GenBank/DDBJ whole genome shotgun (WGS) entry which is preliminary data.</text>
</comment>
<accession>A0AAN8NXS8</accession>
<gene>
    <name evidence="2" type="ORF">RUM43_013369</name>
</gene>
<feature type="region of interest" description="Disordered" evidence="1">
    <location>
        <begin position="40"/>
        <end position="60"/>
    </location>
</feature>
<evidence type="ECO:0000313" key="3">
    <source>
        <dbReference type="Proteomes" id="UP001372834"/>
    </source>
</evidence>
<evidence type="ECO:0000256" key="1">
    <source>
        <dbReference type="SAM" id="MobiDB-lite"/>
    </source>
</evidence>
<name>A0AAN8NXS8_POLSC</name>
<protein>
    <submittedName>
        <fullName evidence="2">Uncharacterized protein</fullName>
    </submittedName>
</protein>
<dbReference type="EMBL" id="JAWJWE010000007">
    <property type="protein sequence ID" value="KAK6632601.1"/>
    <property type="molecule type" value="Genomic_DNA"/>
</dbReference>
<organism evidence="2 3">
    <name type="scientific">Polyplax serrata</name>
    <name type="common">Common mouse louse</name>
    <dbReference type="NCBI Taxonomy" id="468196"/>
    <lineage>
        <taxon>Eukaryota</taxon>
        <taxon>Metazoa</taxon>
        <taxon>Ecdysozoa</taxon>
        <taxon>Arthropoda</taxon>
        <taxon>Hexapoda</taxon>
        <taxon>Insecta</taxon>
        <taxon>Pterygota</taxon>
        <taxon>Neoptera</taxon>
        <taxon>Paraneoptera</taxon>
        <taxon>Psocodea</taxon>
        <taxon>Troctomorpha</taxon>
        <taxon>Phthiraptera</taxon>
        <taxon>Anoplura</taxon>
        <taxon>Polyplacidae</taxon>
        <taxon>Polyplax</taxon>
    </lineage>
</organism>
<proteinExistence type="predicted"/>
<dbReference type="Proteomes" id="UP001372834">
    <property type="component" value="Unassembled WGS sequence"/>
</dbReference>
<sequence length="73" mass="8816">MPVFLKTYHKAPHVIPPSTQEQQLTPLLFPPHPLVYKLNSRKAFQKSSRRRRGRKKKERKRKIFLLHMMKKNP</sequence>
<reference evidence="2 3" key="1">
    <citation type="submission" date="2023-10" db="EMBL/GenBank/DDBJ databases">
        <title>Genomes of two closely related lineages of the louse Polyplax serrata with different host specificities.</title>
        <authorList>
            <person name="Martinu J."/>
            <person name="Tarabai H."/>
            <person name="Stefka J."/>
            <person name="Hypsa V."/>
        </authorList>
    </citation>
    <scope>NUCLEOTIDE SEQUENCE [LARGE SCALE GENOMIC DNA]</scope>
    <source>
        <strain evidence="2">HR10_N</strain>
    </source>
</reference>
<dbReference type="AlphaFoldDB" id="A0AAN8NXS8"/>
<evidence type="ECO:0000313" key="2">
    <source>
        <dbReference type="EMBL" id="KAK6632601.1"/>
    </source>
</evidence>